<dbReference type="Pfam" id="PF00076">
    <property type="entry name" value="RRM_1"/>
    <property type="match status" value="2"/>
</dbReference>
<protein>
    <recommendedName>
        <fullName evidence="3">RRM domain-containing protein</fullName>
    </recommendedName>
</protein>
<dbReference type="InterPro" id="IPR012677">
    <property type="entry name" value="Nucleotide-bd_a/b_plait_sf"/>
</dbReference>
<reference evidence="4" key="1">
    <citation type="submission" date="2023-07" db="EMBL/GenBank/DDBJ databases">
        <authorList>
            <person name="Stuckert A."/>
        </authorList>
    </citation>
    <scope>NUCLEOTIDE SEQUENCE</scope>
</reference>
<evidence type="ECO:0000256" key="2">
    <source>
        <dbReference type="PROSITE-ProRule" id="PRU00176"/>
    </source>
</evidence>
<dbReference type="Proteomes" id="UP001176940">
    <property type="component" value="Unassembled WGS sequence"/>
</dbReference>
<accession>A0ABN9L6U9</accession>
<keyword evidence="2" id="KW-0694">RNA-binding</keyword>
<dbReference type="PANTHER" id="PTHR33066:SF2">
    <property type="entry name" value="FILAGGRIN-2-LIKE"/>
    <property type="match status" value="1"/>
</dbReference>
<dbReference type="PROSITE" id="PS50102">
    <property type="entry name" value="RRM"/>
    <property type="match status" value="2"/>
</dbReference>
<dbReference type="EMBL" id="CAUEEQ010010759">
    <property type="protein sequence ID" value="CAJ0934786.1"/>
    <property type="molecule type" value="Genomic_DNA"/>
</dbReference>
<comment type="caution">
    <text evidence="4">The sequence shown here is derived from an EMBL/GenBank/DDBJ whole genome shotgun (WGS) entry which is preliminary data.</text>
</comment>
<evidence type="ECO:0000256" key="1">
    <source>
        <dbReference type="ARBA" id="ARBA00023125"/>
    </source>
</evidence>
<gene>
    <name evidence="4" type="ORF">RIMI_LOCUS6069534</name>
</gene>
<feature type="domain" description="RRM" evidence="3">
    <location>
        <begin position="356"/>
        <end position="418"/>
    </location>
</feature>
<dbReference type="SUPFAM" id="SSF47823">
    <property type="entry name" value="lambda integrase-like, N-terminal domain"/>
    <property type="match status" value="1"/>
</dbReference>
<dbReference type="InterPro" id="IPR000504">
    <property type="entry name" value="RRM_dom"/>
</dbReference>
<organism evidence="4 5">
    <name type="scientific">Ranitomeya imitator</name>
    <name type="common">mimic poison frog</name>
    <dbReference type="NCBI Taxonomy" id="111125"/>
    <lineage>
        <taxon>Eukaryota</taxon>
        <taxon>Metazoa</taxon>
        <taxon>Chordata</taxon>
        <taxon>Craniata</taxon>
        <taxon>Vertebrata</taxon>
        <taxon>Euteleostomi</taxon>
        <taxon>Amphibia</taxon>
        <taxon>Batrachia</taxon>
        <taxon>Anura</taxon>
        <taxon>Neobatrachia</taxon>
        <taxon>Hyloidea</taxon>
        <taxon>Dendrobatidae</taxon>
        <taxon>Dendrobatinae</taxon>
        <taxon>Ranitomeya</taxon>
    </lineage>
</organism>
<dbReference type="CDD" id="cd12318">
    <property type="entry name" value="RRM5_RBM19_like"/>
    <property type="match status" value="1"/>
</dbReference>
<name>A0ABN9L6U9_9NEOB</name>
<proteinExistence type="predicted"/>
<keyword evidence="5" id="KW-1185">Reference proteome</keyword>
<dbReference type="Gene3D" id="3.30.70.330">
    <property type="match status" value="2"/>
</dbReference>
<evidence type="ECO:0000259" key="3">
    <source>
        <dbReference type="PROSITE" id="PS50102"/>
    </source>
</evidence>
<dbReference type="InterPro" id="IPR034423">
    <property type="entry name" value="RBM19_RRM5"/>
</dbReference>
<dbReference type="SUPFAM" id="SSF54928">
    <property type="entry name" value="RNA-binding domain, RBD"/>
    <property type="match status" value="1"/>
</dbReference>
<evidence type="ECO:0000313" key="5">
    <source>
        <dbReference type="Proteomes" id="UP001176940"/>
    </source>
</evidence>
<dbReference type="PANTHER" id="PTHR33066">
    <property type="entry name" value="INTEGRASE_SAM-LIKE_N DOMAIN-CONTAINING PROTEIN"/>
    <property type="match status" value="1"/>
</dbReference>
<sequence>MGLAAGEWSLHQEVFHQICLRWGTPDVNLTAFRMNRKVPQFISRSRDPLAVGVDALAIPWSRFVLPYLFPPFPLLPKLLKKIKEEGVPIILIAPDCPGELGSDLPPEFSVAQFNGVAVETAVLRVSSLLDRVIHTMIQARKPSSSRIYYRTWKAYLRWCESNRVSAMSFSLPSILAFLQAGLDSGLALSSLKGQGDSPVSSIVAVAFLVAITSIRRVSELAALSCRPPFLVIHQDKVVLRLPPSFLPKVVSTFHLNEDIVLPSFCPAPTHPLERSLNKLDLIRAVRIYLDRMSAFRKTDSLFVIPDGARRGLPASKATIARWIRTAILEAYRVKNRVPPPGIKAHSTRAVGASWAVFSKAGEVKTCSISKKKNKQGTFLSMGYGFVEYRKPEHAQKALRQLQHCTVDDHQIEVKLSERAIRSVVPTDRKKQVNKKQKTSKILVRNVPFQATVKEVRELFSTFGELKTVRLPKKMAGTGAHRGFGFVDFVTKQDAKLVMPWQDIGRLSKMVAQWLAPGFGSWVHQGVSVVVLLGFPPRLDIEPQ</sequence>
<keyword evidence="1" id="KW-0238">DNA-binding</keyword>
<feature type="domain" description="RRM" evidence="3">
    <location>
        <begin position="439"/>
        <end position="507"/>
    </location>
</feature>
<evidence type="ECO:0000313" key="4">
    <source>
        <dbReference type="EMBL" id="CAJ0934786.1"/>
    </source>
</evidence>
<dbReference type="Gene3D" id="1.10.150.130">
    <property type="match status" value="1"/>
</dbReference>
<dbReference type="InterPro" id="IPR010998">
    <property type="entry name" value="Integrase_recombinase_N"/>
</dbReference>
<dbReference type="InterPro" id="IPR035979">
    <property type="entry name" value="RBD_domain_sf"/>
</dbReference>
<dbReference type="SMART" id="SM00360">
    <property type="entry name" value="RRM"/>
    <property type="match status" value="2"/>
</dbReference>